<feature type="domain" description="ABC transporter" evidence="4">
    <location>
        <begin position="7"/>
        <end position="227"/>
    </location>
</feature>
<evidence type="ECO:0000259" key="4">
    <source>
        <dbReference type="PROSITE" id="PS50893"/>
    </source>
</evidence>
<proteinExistence type="predicted"/>
<dbReference type="GO" id="GO:0005524">
    <property type="term" value="F:ATP binding"/>
    <property type="evidence" value="ECO:0007669"/>
    <property type="project" value="UniProtKB-KW"/>
</dbReference>
<dbReference type="InterPro" id="IPR027417">
    <property type="entry name" value="P-loop_NTPase"/>
</dbReference>
<evidence type="ECO:0000256" key="2">
    <source>
        <dbReference type="ARBA" id="ARBA00022741"/>
    </source>
</evidence>
<dbReference type="Proteomes" id="UP000178040">
    <property type="component" value="Unassembled WGS sequence"/>
</dbReference>
<evidence type="ECO:0000256" key="1">
    <source>
        <dbReference type="ARBA" id="ARBA00022448"/>
    </source>
</evidence>
<dbReference type="GO" id="GO:0016887">
    <property type="term" value="F:ATP hydrolysis activity"/>
    <property type="evidence" value="ECO:0007669"/>
    <property type="project" value="InterPro"/>
</dbReference>
<reference evidence="5 6" key="1">
    <citation type="journal article" date="2016" name="Nat. Commun.">
        <title>Thousands of microbial genomes shed light on interconnected biogeochemical processes in an aquifer system.</title>
        <authorList>
            <person name="Anantharaman K."/>
            <person name="Brown C.T."/>
            <person name="Hug L.A."/>
            <person name="Sharon I."/>
            <person name="Castelle C.J."/>
            <person name="Probst A.J."/>
            <person name="Thomas B.C."/>
            <person name="Singh A."/>
            <person name="Wilkins M.J."/>
            <person name="Karaoz U."/>
            <person name="Brodie E.L."/>
            <person name="Williams K.H."/>
            <person name="Hubbard S.S."/>
            <person name="Banfield J.F."/>
        </authorList>
    </citation>
    <scope>NUCLEOTIDE SEQUENCE [LARGE SCALE GENOMIC DNA]</scope>
</reference>
<dbReference type="AlphaFoldDB" id="A0A1F7IM96"/>
<sequence length="227" mass="26064">MDNETIIKIEDIAKTNGKEIIFKNVSFEIKKHEFISLKGPSGCGKTTFLRILSGLTAPTDGKIFIKSKLANSPQIIMPPSDRGINLLFQDLALWPHMTGYEQLKFVWESTKKASLENRIEKVCHDIGLPKNLLSKYPSKLSRGEQQRLAIARTLISQPAVILFDEPLTALDQELRSQFTAFLRRLKKERTTTVLIVSHDLMTNMIDYDKELFYQEQTFHQSKKRLIL</sequence>
<accession>A0A1F7IM96</accession>
<name>A0A1F7IM96_9BACT</name>
<dbReference type="EMBL" id="MGAI01000028">
    <property type="protein sequence ID" value="OGK44420.1"/>
    <property type="molecule type" value="Genomic_DNA"/>
</dbReference>
<dbReference type="PROSITE" id="PS50893">
    <property type="entry name" value="ABC_TRANSPORTER_2"/>
    <property type="match status" value="1"/>
</dbReference>
<dbReference type="SUPFAM" id="SSF52540">
    <property type="entry name" value="P-loop containing nucleoside triphosphate hydrolases"/>
    <property type="match status" value="1"/>
</dbReference>
<keyword evidence="3" id="KW-0067">ATP-binding</keyword>
<dbReference type="InterPro" id="IPR003439">
    <property type="entry name" value="ABC_transporter-like_ATP-bd"/>
</dbReference>
<dbReference type="PANTHER" id="PTHR42781:SF9">
    <property type="entry name" value="AMINO ACID ABC TRANSPORTER, ATP-BINDING PROTEIN-RELATED"/>
    <property type="match status" value="1"/>
</dbReference>
<evidence type="ECO:0000313" key="6">
    <source>
        <dbReference type="Proteomes" id="UP000178040"/>
    </source>
</evidence>
<keyword evidence="1" id="KW-0813">Transport</keyword>
<evidence type="ECO:0000313" key="5">
    <source>
        <dbReference type="EMBL" id="OGK44420.1"/>
    </source>
</evidence>
<protein>
    <recommendedName>
        <fullName evidence="4">ABC transporter domain-containing protein</fullName>
    </recommendedName>
</protein>
<dbReference type="PANTHER" id="PTHR42781">
    <property type="entry name" value="SPERMIDINE/PUTRESCINE IMPORT ATP-BINDING PROTEIN POTA"/>
    <property type="match status" value="1"/>
</dbReference>
<keyword evidence="2" id="KW-0547">Nucleotide-binding</keyword>
<evidence type="ECO:0000256" key="3">
    <source>
        <dbReference type="ARBA" id="ARBA00022840"/>
    </source>
</evidence>
<organism evidence="5 6">
    <name type="scientific">Candidatus Roizmanbacteria bacterium RIFCSPLOWO2_01_FULL_37_16</name>
    <dbReference type="NCBI Taxonomy" id="1802058"/>
    <lineage>
        <taxon>Bacteria</taxon>
        <taxon>Candidatus Roizmaniibacteriota</taxon>
    </lineage>
</organism>
<dbReference type="InterPro" id="IPR003593">
    <property type="entry name" value="AAA+_ATPase"/>
</dbReference>
<comment type="caution">
    <text evidence="5">The sequence shown here is derived from an EMBL/GenBank/DDBJ whole genome shotgun (WGS) entry which is preliminary data.</text>
</comment>
<dbReference type="Pfam" id="PF00005">
    <property type="entry name" value="ABC_tran"/>
    <property type="match status" value="1"/>
</dbReference>
<gene>
    <name evidence="5" type="ORF">A3B40_02705</name>
</gene>
<dbReference type="InterPro" id="IPR050093">
    <property type="entry name" value="ABC_SmlMolc_Importer"/>
</dbReference>
<dbReference type="Gene3D" id="3.40.50.300">
    <property type="entry name" value="P-loop containing nucleotide triphosphate hydrolases"/>
    <property type="match status" value="1"/>
</dbReference>
<dbReference type="SMART" id="SM00382">
    <property type="entry name" value="AAA"/>
    <property type="match status" value="1"/>
</dbReference>